<dbReference type="GO" id="GO:0016746">
    <property type="term" value="F:acyltransferase activity"/>
    <property type="evidence" value="ECO:0007669"/>
    <property type="project" value="UniProtKB-KW"/>
</dbReference>
<evidence type="ECO:0000313" key="8">
    <source>
        <dbReference type="EMBL" id="AZS50182.1"/>
    </source>
</evidence>
<comment type="subcellular location">
    <subcellularLocation>
        <location evidence="1">Cell inner membrane</location>
    </subcellularLocation>
</comment>
<feature type="domain" description="Glycosyltransferase 2-like" evidence="7">
    <location>
        <begin position="12"/>
        <end position="149"/>
    </location>
</feature>
<dbReference type="Proteomes" id="UP000273143">
    <property type="component" value="Chromosome"/>
</dbReference>
<dbReference type="AlphaFoldDB" id="A0A3Q9JI83"/>
<keyword evidence="5" id="KW-0472">Membrane</keyword>
<protein>
    <submittedName>
        <fullName evidence="8">Glycosyltransferase family 2 protein</fullName>
    </submittedName>
</protein>
<evidence type="ECO:0000256" key="6">
    <source>
        <dbReference type="ARBA" id="ARBA00023315"/>
    </source>
</evidence>
<evidence type="ECO:0000256" key="1">
    <source>
        <dbReference type="ARBA" id="ARBA00004533"/>
    </source>
</evidence>
<evidence type="ECO:0000259" key="7">
    <source>
        <dbReference type="Pfam" id="PF00535"/>
    </source>
</evidence>
<keyword evidence="6" id="KW-0012">Acyltransferase</keyword>
<dbReference type="Pfam" id="PF03279">
    <property type="entry name" value="Lip_A_acyltrans"/>
    <property type="match status" value="1"/>
</dbReference>
<dbReference type="SUPFAM" id="SSF53448">
    <property type="entry name" value="Nucleotide-diphospho-sugar transferases"/>
    <property type="match status" value="1"/>
</dbReference>
<dbReference type="GO" id="GO:0006487">
    <property type="term" value="P:protein N-linked glycosylation"/>
    <property type="evidence" value="ECO:0007669"/>
    <property type="project" value="TreeGrafter"/>
</dbReference>
<dbReference type="InterPro" id="IPR004960">
    <property type="entry name" value="LipA_acyltrans"/>
</dbReference>
<evidence type="ECO:0000256" key="4">
    <source>
        <dbReference type="ARBA" id="ARBA00022679"/>
    </source>
</evidence>
<dbReference type="KEGG" id="emo:DM558_05050"/>
<keyword evidence="3" id="KW-0997">Cell inner membrane</keyword>
<keyword evidence="4 8" id="KW-0808">Transferase</keyword>
<keyword evidence="9" id="KW-1185">Reference proteome</keyword>
<dbReference type="RefSeq" id="WP_127162344.1">
    <property type="nucleotide sequence ID" value="NZ_CP029822.1"/>
</dbReference>
<evidence type="ECO:0000256" key="3">
    <source>
        <dbReference type="ARBA" id="ARBA00022519"/>
    </source>
</evidence>
<dbReference type="EMBL" id="CP029822">
    <property type="protein sequence ID" value="AZS50182.1"/>
    <property type="molecule type" value="Genomic_DNA"/>
</dbReference>
<organism evidence="8 9">
    <name type="scientific">Entomomonas moraniae</name>
    <dbReference type="NCBI Taxonomy" id="2213226"/>
    <lineage>
        <taxon>Bacteria</taxon>
        <taxon>Pseudomonadati</taxon>
        <taxon>Pseudomonadota</taxon>
        <taxon>Gammaproteobacteria</taxon>
        <taxon>Pseudomonadales</taxon>
        <taxon>Pseudomonadaceae</taxon>
        <taxon>Entomomonas</taxon>
    </lineage>
</organism>
<evidence type="ECO:0000256" key="2">
    <source>
        <dbReference type="ARBA" id="ARBA00022475"/>
    </source>
</evidence>
<dbReference type="InterPro" id="IPR001173">
    <property type="entry name" value="Glyco_trans_2-like"/>
</dbReference>
<dbReference type="GO" id="GO:0005886">
    <property type="term" value="C:plasma membrane"/>
    <property type="evidence" value="ECO:0007669"/>
    <property type="project" value="UniProtKB-SubCell"/>
</dbReference>
<dbReference type="PANTHER" id="PTHR10859">
    <property type="entry name" value="GLYCOSYL TRANSFERASE"/>
    <property type="match status" value="1"/>
</dbReference>
<proteinExistence type="predicted"/>
<evidence type="ECO:0000313" key="9">
    <source>
        <dbReference type="Proteomes" id="UP000273143"/>
    </source>
</evidence>
<keyword evidence="2" id="KW-1003">Cell membrane</keyword>
<dbReference type="Gene3D" id="3.90.550.10">
    <property type="entry name" value="Spore Coat Polysaccharide Biosynthesis Protein SpsA, Chain A"/>
    <property type="match status" value="1"/>
</dbReference>
<dbReference type="Pfam" id="PF00535">
    <property type="entry name" value="Glycos_transf_2"/>
    <property type="match status" value="1"/>
</dbReference>
<dbReference type="InterPro" id="IPR029044">
    <property type="entry name" value="Nucleotide-diphossugar_trans"/>
</dbReference>
<dbReference type="CDD" id="cd04179">
    <property type="entry name" value="DPM_DPG-synthase_like"/>
    <property type="match status" value="1"/>
</dbReference>
<dbReference type="PANTHER" id="PTHR10859:SF91">
    <property type="entry name" value="DOLICHYL-PHOSPHATE BETA-GLUCOSYLTRANSFERASE"/>
    <property type="match status" value="1"/>
</dbReference>
<dbReference type="CDD" id="cd07984">
    <property type="entry name" value="LPLAT_LABLAT-like"/>
    <property type="match status" value="1"/>
</dbReference>
<gene>
    <name evidence="8" type="ORF">DM558_05050</name>
</gene>
<dbReference type="GO" id="GO:0009247">
    <property type="term" value="P:glycolipid biosynthetic process"/>
    <property type="evidence" value="ECO:0007669"/>
    <property type="project" value="UniProtKB-ARBA"/>
</dbReference>
<reference evidence="9" key="1">
    <citation type="submission" date="2018-06" db="EMBL/GenBank/DDBJ databases">
        <title>Complete genome of Pseudomonas insecticola strain QZS01.</title>
        <authorList>
            <person name="Wang J."/>
            <person name="Su Q."/>
        </authorList>
    </citation>
    <scope>NUCLEOTIDE SEQUENCE [LARGE SCALE GENOMIC DNA]</scope>
    <source>
        <strain evidence="9">QZS01</strain>
    </source>
</reference>
<sequence length="570" mass="66074">MNQHVEPIVSLCVLIPCFNHGSLIEQVISGLSVYQLPCIIVDDGSDDETKQVLTKLIEINHWLTLITLPHNSGKGGAVIEGFKEAFKQGYSHCLQIDADAQHNIDDIPQLIANAHKYPQTLISGQPIYDETVPKSRLYSRYITHVWVWIETLSFTIKDSMCGFRVYPLAAVMPLLQKKSLGQYMDFDIDIMVRLYWEGTECYFFPTKVVYPKDGVSHFSVWKDNLRISWMHTRLFFGMFPHVPALLKRHFKKDTHWSEVIERKGLWGMRFLLSVYRLFGRRLCYILLYPIASYFWLTGKKQREASQQYLALLRGYASEKGLVLPHLNSYKHFLRFAQASLDKVAAWLNQIPAEQINFPNKSHCLDLVKQKQGCLLLVSHLGDIEVCRALAELSDHVIINAFVFTKHALRFNQLVKEINPKSTINLIQVDEVGMDTTILLEEKLKAGEWVAIVGDRTPVTTYHRDTMQSRVWVSFLGKKAPFPKGPFTLALLLKYPVYLMFCLKKQEQFYIDFKEFNVPQSIKRNERPHQIAMLAQRYADELANHCIEAPLDWFNFYNFWQDNGLEKLSKD</sequence>
<evidence type="ECO:0000256" key="5">
    <source>
        <dbReference type="ARBA" id="ARBA00023136"/>
    </source>
</evidence>
<accession>A0A3Q9JI83</accession>
<name>A0A3Q9JI83_9GAMM</name>